<dbReference type="Proteomes" id="UP000299102">
    <property type="component" value="Unassembled WGS sequence"/>
</dbReference>
<evidence type="ECO:0000256" key="2">
    <source>
        <dbReference type="SAM" id="MobiDB-lite"/>
    </source>
</evidence>
<keyword evidence="1" id="KW-0539">Nucleus</keyword>
<evidence type="ECO:0000259" key="3">
    <source>
        <dbReference type="PROSITE" id="PS51031"/>
    </source>
</evidence>
<dbReference type="GO" id="GO:0005634">
    <property type="term" value="C:nucleus"/>
    <property type="evidence" value="ECO:0007669"/>
    <property type="project" value="UniProtKB-SubCell"/>
</dbReference>
<evidence type="ECO:0000256" key="1">
    <source>
        <dbReference type="PROSITE-ProRule" id="PRU00371"/>
    </source>
</evidence>
<dbReference type="AlphaFoldDB" id="A0A4C1XPH8"/>
<dbReference type="InterPro" id="IPR004210">
    <property type="entry name" value="BESS_motif"/>
</dbReference>
<evidence type="ECO:0000313" key="5">
    <source>
        <dbReference type="Proteomes" id="UP000299102"/>
    </source>
</evidence>
<dbReference type="GO" id="GO:0003677">
    <property type="term" value="F:DNA binding"/>
    <property type="evidence" value="ECO:0007669"/>
    <property type="project" value="InterPro"/>
</dbReference>
<evidence type="ECO:0000313" key="4">
    <source>
        <dbReference type="EMBL" id="GBP64157.1"/>
    </source>
</evidence>
<protein>
    <recommendedName>
        <fullName evidence="3">BESS domain-containing protein</fullName>
    </recommendedName>
</protein>
<feature type="region of interest" description="Disordered" evidence="2">
    <location>
        <begin position="1"/>
        <end position="70"/>
    </location>
</feature>
<dbReference type="PROSITE" id="PS51031">
    <property type="entry name" value="BESS"/>
    <property type="match status" value="1"/>
</dbReference>
<dbReference type="OrthoDB" id="8190343at2759"/>
<keyword evidence="5" id="KW-1185">Reference proteome</keyword>
<proteinExistence type="predicted"/>
<feature type="domain" description="BESS" evidence="3">
    <location>
        <begin position="85"/>
        <end position="124"/>
    </location>
</feature>
<comment type="subcellular location">
    <subcellularLocation>
        <location evidence="1">Nucleus</location>
    </subcellularLocation>
</comment>
<comment type="caution">
    <text evidence="4">The sequence shown here is derived from an EMBL/GenBank/DDBJ whole genome shotgun (WGS) entry which is preliminary data.</text>
</comment>
<feature type="compositionally biased region" description="Low complexity" evidence="2">
    <location>
        <begin position="42"/>
        <end position="52"/>
    </location>
</feature>
<feature type="compositionally biased region" description="Polar residues" evidence="2">
    <location>
        <begin position="18"/>
        <end position="32"/>
    </location>
</feature>
<name>A0A4C1XPH8_EUMVA</name>
<reference evidence="4 5" key="1">
    <citation type="journal article" date="2019" name="Commun. Biol.">
        <title>The bagworm genome reveals a unique fibroin gene that provides high tensile strength.</title>
        <authorList>
            <person name="Kono N."/>
            <person name="Nakamura H."/>
            <person name="Ohtoshi R."/>
            <person name="Tomita M."/>
            <person name="Numata K."/>
            <person name="Arakawa K."/>
        </authorList>
    </citation>
    <scope>NUCLEOTIDE SEQUENCE [LARGE SCALE GENOMIC DNA]</scope>
</reference>
<gene>
    <name evidence="4" type="ORF">EVAR_35478_1</name>
</gene>
<organism evidence="4 5">
    <name type="scientific">Eumeta variegata</name>
    <name type="common">Bagworm moth</name>
    <name type="synonym">Eumeta japonica</name>
    <dbReference type="NCBI Taxonomy" id="151549"/>
    <lineage>
        <taxon>Eukaryota</taxon>
        <taxon>Metazoa</taxon>
        <taxon>Ecdysozoa</taxon>
        <taxon>Arthropoda</taxon>
        <taxon>Hexapoda</taxon>
        <taxon>Insecta</taxon>
        <taxon>Pterygota</taxon>
        <taxon>Neoptera</taxon>
        <taxon>Endopterygota</taxon>
        <taxon>Lepidoptera</taxon>
        <taxon>Glossata</taxon>
        <taxon>Ditrysia</taxon>
        <taxon>Tineoidea</taxon>
        <taxon>Psychidae</taxon>
        <taxon>Oiketicinae</taxon>
        <taxon>Eumeta</taxon>
    </lineage>
</organism>
<accession>A0A4C1XPH8</accession>
<feature type="compositionally biased region" description="Low complexity" evidence="2">
    <location>
        <begin position="1"/>
        <end position="15"/>
    </location>
</feature>
<sequence>MLQDSDQSSQHSDVSLQRPENSTTPENVMSPPSTIPEDRPQSRSSSQSSVTSTRRKRRAPQEEPMNDALNRLENISSAINTQTEYDEFHYFGLNLAAQLRSLPLYDALDVQTQIQNILTTARRRHLLSAVTETSSALSAASQTGTQFYTLPDNNSVDLLHQAWQSS</sequence>
<dbReference type="EMBL" id="BGZK01000889">
    <property type="protein sequence ID" value="GBP64157.1"/>
    <property type="molecule type" value="Genomic_DNA"/>
</dbReference>